<dbReference type="STRING" id="1314781.A0A165NV41"/>
<dbReference type="GO" id="GO:0052861">
    <property type="term" value="F:endo-1,3(4)-beta-glucanase activity"/>
    <property type="evidence" value="ECO:0007669"/>
    <property type="project" value="InterPro"/>
</dbReference>
<evidence type="ECO:0000256" key="9">
    <source>
        <dbReference type="SAM" id="SignalP"/>
    </source>
</evidence>
<comment type="catalytic activity">
    <reaction evidence="1">
        <text>Hydrolysis of (1-&gt;3)-beta-D-glucosidic linkages in (1-&gt;3)-beta-D-glucans.</text>
        <dbReference type="EC" id="3.2.1.39"/>
    </reaction>
</comment>
<keyword evidence="6" id="KW-0326">Glycosidase</keyword>
<dbReference type="OrthoDB" id="4473401at2759"/>
<evidence type="ECO:0000259" key="11">
    <source>
        <dbReference type="Pfam" id="PF17652"/>
    </source>
</evidence>
<dbReference type="PROSITE" id="PS52008">
    <property type="entry name" value="GH81"/>
    <property type="match status" value="1"/>
</dbReference>
<keyword evidence="5" id="KW-0119">Carbohydrate metabolism</keyword>
<keyword evidence="13" id="KW-1185">Reference proteome</keyword>
<dbReference type="GO" id="GO:0000272">
    <property type="term" value="P:polysaccharide catabolic process"/>
    <property type="evidence" value="ECO:0007669"/>
    <property type="project" value="UniProtKB-KW"/>
</dbReference>
<dbReference type="EC" id="3.2.1.39" evidence="3"/>
<evidence type="ECO:0000256" key="1">
    <source>
        <dbReference type="ARBA" id="ARBA00000382"/>
    </source>
</evidence>
<sequence>MSLLRAVATAFFAVQSVSAIFGPIGTNKPNLPGGSVANDQPPGTFFQGRSPPYPTSDWWAAYAASPNQDAIVGGPFPFQSRCLAIGFQYGISSSRDFDGTSLHQPSNMEWSASFVGHSGAAKDHKAASWDAQTVTVQYFSADSAMNVFNVPGSPYMTFNYTTAFPTFTSLSGKITNINAKTVTPGVITCESAVKYKIVTAGATYLLYSLRGAITLCTDKSNNPTLLTCQQRISGVMRMAKLVDVAHEATLDTYSSNYATGVTLDYTFPSTTSANLVFAWKVVGDANKLLMLSWPHHRCSLVSPNYLSSSVLSYLTTKGWMYPVLGAKWTMSYTLPTIDFNAPRAPHSSCKDDIVAAVAYEVGNLGTPPRPGDFYFWGGSVAAASRLALIADQVGRSDLVAKVVAYLTTTLGYWTDRSYTNVRAAYETAWGGIINKDGATNFWVDFGNGYYNDHHFHYGYFLSAAAVVAKYASNGLGTNNDFLSWLARDIANPSVGGDPYFPLTRHRDWMAGHSWASGIANGGGGRDQESVGEAVNGYYGVLLYATVTNNTNLRNYARLLIATEQQAAQTYWHLYPSMKSTDSLNPYPESNVRKLITMGNVYDWQAGAFLFWGSQRSEIAAIQILPVTPINEYMYDAEWTSNVLSYVGDELDDDDVDDAWKAVIYQAYGNGNPQKAMSLSSTLSSWGSGNSFSNQLYFIATRPNPSGNDICTSAQDGPTGTWVLQDVKTGKYVTSSSSRSNLVTDTTTAGLAASFTLASVPGGTTIQANATKQFVTADQSGNYTLAASRDSASAWEIFSFQLQSGSSVGYTIVARSNKKFITLNGDGALMPSASSASAATVFRLVT</sequence>
<name>A0A165NV41_EXIGL</name>
<feature type="domain" description="Glycosyl hydrolase family 81 N-terminal" evidence="10">
    <location>
        <begin position="121"/>
        <end position="338"/>
    </location>
</feature>
<reference evidence="12 13" key="1">
    <citation type="journal article" date="2016" name="Mol. Biol. Evol.">
        <title>Comparative Genomics of Early-Diverging Mushroom-Forming Fungi Provides Insights into the Origins of Lignocellulose Decay Capabilities.</title>
        <authorList>
            <person name="Nagy L.G."/>
            <person name="Riley R."/>
            <person name="Tritt A."/>
            <person name="Adam C."/>
            <person name="Daum C."/>
            <person name="Floudas D."/>
            <person name="Sun H."/>
            <person name="Yadav J.S."/>
            <person name="Pangilinan J."/>
            <person name="Larsson K.H."/>
            <person name="Matsuura K."/>
            <person name="Barry K."/>
            <person name="Labutti K."/>
            <person name="Kuo R."/>
            <person name="Ohm R.A."/>
            <person name="Bhattacharya S.S."/>
            <person name="Shirouzu T."/>
            <person name="Yoshinaga Y."/>
            <person name="Martin F.M."/>
            <person name="Grigoriev I.V."/>
            <person name="Hibbett D.S."/>
        </authorList>
    </citation>
    <scope>NUCLEOTIDE SEQUENCE [LARGE SCALE GENOMIC DNA]</scope>
    <source>
        <strain evidence="12 13">HHB12029</strain>
    </source>
</reference>
<feature type="domain" description="Glycosyl hydrolase family 81 C-terminal" evidence="11">
    <location>
        <begin position="353"/>
        <end position="679"/>
    </location>
</feature>
<keyword evidence="8" id="KW-0624">Polysaccharide degradation</keyword>
<accession>A0A165NV41</accession>
<keyword evidence="7" id="KW-0961">Cell wall biogenesis/degradation</keyword>
<dbReference type="Gene3D" id="2.70.98.30">
    <property type="entry name" value="Golgi alpha-mannosidase II, domain 4"/>
    <property type="match status" value="1"/>
</dbReference>
<evidence type="ECO:0000256" key="8">
    <source>
        <dbReference type="ARBA" id="ARBA00023326"/>
    </source>
</evidence>
<evidence type="ECO:0000256" key="2">
    <source>
        <dbReference type="ARBA" id="ARBA00010730"/>
    </source>
</evidence>
<evidence type="ECO:0000256" key="4">
    <source>
        <dbReference type="ARBA" id="ARBA00022801"/>
    </source>
</evidence>
<protein>
    <recommendedName>
        <fullName evidence="3">glucan endo-1,3-beta-D-glucosidase</fullName>
        <ecNumber evidence="3">3.2.1.39</ecNumber>
    </recommendedName>
</protein>
<dbReference type="Pfam" id="PF17652">
    <property type="entry name" value="Glyco_hydro81C"/>
    <property type="match status" value="1"/>
</dbReference>
<dbReference type="PANTHER" id="PTHR31983">
    <property type="entry name" value="ENDO-1,3(4)-BETA-GLUCANASE 1"/>
    <property type="match status" value="1"/>
</dbReference>
<dbReference type="InParanoid" id="A0A165NV41"/>
<evidence type="ECO:0000256" key="6">
    <source>
        <dbReference type="ARBA" id="ARBA00023295"/>
    </source>
</evidence>
<dbReference type="Pfam" id="PF03639">
    <property type="entry name" value="Glyco_hydro_81"/>
    <property type="match status" value="1"/>
</dbReference>
<evidence type="ECO:0000256" key="3">
    <source>
        <dbReference type="ARBA" id="ARBA00012780"/>
    </source>
</evidence>
<gene>
    <name evidence="12" type="ORF">EXIGLDRAFT_603232</name>
</gene>
<feature type="non-terminal residue" evidence="12">
    <location>
        <position position="845"/>
    </location>
</feature>
<proteinExistence type="inferred from homology"/>
<dbReference type="InterPro" id="IPR040720">
    <property type="entry name" value="GH81_C"/>
</dbReference>
<dbReference type="GO" id="GO:0042973">
    <property type="term" value="F:glucan endo-1,3-beta-D-glucosidase activity"/>
    <property type="evidence" value="ECO:0007669"/>
    <property type="project" value="UniProtKB-EC"/>
</dbReference>
<feature type="chain" id="PRO_5007863444" description="glucan endo-1,3-beta-D-glucosidase" evidence="9">
    <location>
        <begin position="20"/>
        <end position="845"/>
    </location>
</feature>
<dbReference type="InterPro" id="IPR008999">
    <property type="entry name" value="Actin-crosslinking"/>
</dbReference>
<evidence type="ECO:0000313" key="12">
    <source>
        <dbReference type="EMBL" id="KZW01267.1"/>
    </source>
</evidence>
<organism evidence="12 13">
    <name type="scientific">Exidia glandulosa HHB12029</name>
    <dbReference type="NCBI Taxonomy" id="1314781"/>
    <lineage>
        <taxon>Eukaryota</taxon>
        <taxon>Fungi</taxon>
        <taxon>Dikarya</taxon>
        <taxon>Basidiomycota</taxon>
        <taxon>Agaricomycotina</taxon>
        <taxon>Agaricomycetes</taxon>
        <taxon>Auriculariales</taxon>
        <taxon>Exidiaceae</taxon>
        <taxon>Exidia</taxon>
    </lineage>
</organism>
<dbReference type="PANTHER" id="PTHR31983:SF0">
    <property type="entry name" value="GLUCAN ENDO-1,3-BETA-D-GLUCOSIDASE 2"/>
    <property type="match status" value="1"/>
</dbReference>
<dbReference type="Proteomes" id="UP000077266">
    <property type="component" value="Unassembled WGS sequence"/>
</dbReference>
<feature type="signal peptide" evidence="9">
    <location>
        <begin position="1"/>
        <end position="19"/>
    </location>
</feature>
<dbReference type="Gene3D" id="2.80.10.50">
    <property type="match status" value="1"/>
</dbReference>
<dbReference type="EMBL" id="KV425895">
    <property type="protein sequence ID" value="KZW01267.1"/>
    <property type="molecule type" value="Genomic_DNA"/>
</dbReference>
<comment type="similarity">
    <text evidence="2">Belongs to the glycosyl hydrolase 81 family.</text>
</comment>
<evidence type="ECO:0000313" key="13">
    <source>
        <dbReference type="Proteomes" id="UP000077266"/>
    </source>
</evidence>
<dbReference type="GO" id="GO:0071555">
    <property type="term" value="P:cell wall organization"/>
    <property type="evidence" value="ECO:0007669"/>
    <property type="project" value="UniProtKB-KW"/>
</dbReference>
<dbReference type="SUPFAM" id="SSF50405">
    <property type="entry name" value="Actin-crosslinking proteins"/>
    <property type="match status" value="1"/>
</dbReference>
<dbReference type="AlphaFoldDB" id="A0A165NV41"/>
<evidence type="ECO:0000256" key="5">
    <source>
        <dbReference type="ARBA" id="ARBA00023277"/>
    </source>
</evidence>
<keyword evidence="9" id="KW-0732">Signal</keyword>
<dbReference type="InterPro" id="IPR005200">
    <property type="entry name" value="Endo-beta-glucanase"/>
</dbReference>
<dbReference type="InterPro" id="IPR040451">
    <property type="entry name" value="GH81_N"/>
</dbReference>
<keyword evidence="4 12" id="KW-0378">Hydrolase</keyword>
<evidence type="ECO:0000256" key="7">
    <source>
        <dbReference type="ARBA" id="ARBA00023316"/>
    </source>
</evidence>
<evidence type="ECO:0000259" key="10">
    <source>
        <dbReference type="Pfam" id="PF03639"/>
    </source>
</evidence>